<proteinExistence type="inferred from homology"/>
<name>A0A080ZS58_PHYNI</name>
<dbReference type="PANTHER" id="PTHR11214">
    <property type="entry name" value="BETA-1,3-N-ACETYLGLUCOSAMINYLTRANSFERASE"/>
    <property type="match status" value="1"/>
</dbReference>
<dbReference type="OrthoDB" id="115198at2759"/>
<organism evidence="11 12">
    <name type="scientific">Phytophthora nicotianae P1976</name>
    <dbReference type="NCBI Taxonomy" id="1317066"/>
    <lineage>
        <taxon>Eukaryota</taxon>
        <taxon>Sar</taxon>
        <taxon>Stramenopiles</taxon>
        <taxon>Oomycota</taxon>
        <taxon>Peronosporomycetes</taxon>
        <taxon>Peronosporales</taxon>
        <taxon>Peronosporaceae</taxon>
        <taxon>Phytophthora</taxon>
    </lineage>
</organism>
<keyword evidence="4" id="KW-0808">Transferase</keyword>
<evidence type="ECO:0000256" key="3">
    <source>
        <dbReference type="ARBA" id="ARBA00022676"/>
    </source>
</evidence>
<dbReference type="Proteomes" id="UP000028582">
    <property type="component" value="Unassembled WGS sequence"/>
</dbReference>
<feature type="signal peptide" evidence="10">
    <location>
        <begin position="1"/>
        <end position="19"/>
    </location>
</feature>
<evidence type="ECO:0000313" key="12">
    <source>
        <dbReference type="Proteomes" id="UP000028582"/>
    </source>
</evidence>
<evidence type="ECO:0000256" key="6">
    <source>
        <dbReference type="ARBA" id="ARBA00022968"/>
    </source>
</evidence>
<keyword evidence="6" id="KW-0735">Signal-anchor</keyword>
<evidence type="ECO:0000313" key="11">
    <source>
        <dbReference type="EMBL" id="ETO69469.1"/>
    </source>
</evidence>
<evidence type="ECO:0000256" key="1">
    <source>
        <dbReference type="ARBA" id="ARBA00004323"/>
    </source>
</evidence>
<comment type="caution">
    <text evidence="11">The sequence shown here is derived from an EMBL/GenBank/DDBJ whole genome shotgun (WGS) entry which is preliminary data.</text>
</comment>
<evidence type="ECO:0000256" key="8">
    <source>
        <dbReference type="ARBA" id="ARBA00023034"/>
    </source>
</evidence>
<keyword evidence="7" id="KW-1133">Transmembrane helix</keyword>
<dbReference type="Pfam" id="PF01762">
    <property type="entry name" value="Galactosyl_T"/>
    <property type="match status" value="1"/>
</dbReference>
<evidence type="ECO:0008006" key="13">
    <source>
        <dbReference type="Google" id="ProtNLM"/>
    </source>
</evidence>
<dbReference type="PANTHER" id="PTHR11214:SF3">
    <property type="entry name" value="BETA-1,3-GALACTOSYLTRANSFERASE 6"/>
    <property type="match status" value="1"/>
</dbReference>
<evidence type="ECO:0000256" key="5">
    <source>
        <dbReference type="ARBA" id="ARBA00022692"/>
    </source>
</evidence>
<dbReference type="EMBL" id="ANJA01002547">
    <property type="protein sequence ID" value="ETO69469.1"/>
    <property type="molecule type" value="Genomic_DNA"/>
</dbReference>
<evidence type="ECO:0000256" key="7">
    <source>
        <dbReference type="ARBA" id="ARBA00022989"/>
    </source>
</evidence>
<evidence type="ECO:0000256" key="10">
    <source>
        <dbReference type="SAM" id="SignalP"/>
    </source>
</evidence>
<keyword evidence="5" id="KW-0812">Transmembrane</keyword>
<keyword evidence="3" id="KW-0328">Glycosyltransferase</keyword>
<keyword evidence="8" id="KW-0333">Golgi apparatus</keyword>
<dbReference type="InterPro" id="IPR002659">
    <property type="entry name" value="Glyco_trans_31"/>
</dbReference>
<feature type="chain" id="PRO_5001753594" description="Galectin domain-containing protein" evidence="10">
    <location>
        <begin position="20"/>
        <end position="577"/>
    </location>
</feature>
<dbReference type="Gene3D" id="3.90.550.50">
    <property type="match status" value="1"/>
</dbReference>
<evidence type="ECO:0000256" key="9">
    <source>
        <dbReference type="ARBA" id="ARBA00023136"/>
    </source>
</evidence>
<comment type="similarity">
    <text evidence="2">Belongs to the glycosyltransferase 31 family.</text>
</comment>
<gene>
    <name evidence="11" type="ORF">F444_13955</name>
</gene>
<accession>A0A080ZS58</accession>
<evidence type="ECO:0000256" key="4">
    <source>
        <dbReference type="ARBA" id="ARBA00022679"/>
    </source>
</evidence>
<protein>
    <recommendedName>
        <fullName evidence="13">Galectin domain-containing protein</fullName>
    </recommendedName>
</protein>
<sequence>MEVLTLFVLLITNILWVLSSPLPTDPTISWGSDYCNEGSICTGHSESLNEEDPLTSFRLVNPKDGAVDVLPIEFKFLINARSTEEYEDYYADANVCVELNGLWTKCKAPGSPQIILRLLPEGNYTAVAYITDKSGEVRYHTAENVTFTVLDSTTFNLYYGEMAERSRTEQHFPKDIHLLQWAELLQQEVGDDDDIVLPRSHVSHTSSPMLVIGVKTAVVTGFPRRQAIRDTWAKPATLPFDVKILFLGCEPDLTDFKNEHDRRRILQAIAKERVVYRDLLTEELECTDSYRGLSDKVKSFMHLVTAEFPDTRFIMLADDDIYLKIDQLAENLRQGNRPRLYFGEVWAVRFASKQQPIRDVNSPYYLPSHQYSMRALLPFAVGPHYVVSMEGVRFISKNYWRLSSMNGLEDVSSGFWLRTMQMNAQHMPEFSSLRASMVCDDTLLSFADLSPLGIRSIHANLVDNRSFCHGFHSVMWHRHVHSIPSLKELLQQPSHEAAEPLEVESFLSNTNSDQVIVIVSTPSNAGIKAQFLPSVDSLDEFVQTICTQVQASPTCTRTLHHYLQHATSAGISTLPTP</sequence>
<keyword evidence="10" id="KW-0732">Signal</keyword>
<dbReference type="GO" id="GO:0016758">
    <property type="term" value="F:hexosyltransferase activity"/>
    <property type="evidence" value="ECO:0007669"/>
    <property type="project" value="InterPro"/>
</dbReference>
<dbReference type="AlphaFoldDB" id="A0A080ZS58"/>
<comment type="subcellular location">
    <subcellularLocation>
        <location evidence="1">Golgi apparatus membrane</location>
        <topology evidence="1">Single-pass type II membrane protein</topology>
    </subcellularLocation>
</comment>
<evidence type="ECO:0000256" key="2">
    <source>
        <dbReference type="ARBA" id="ARBA00008661"/>
    </source>
</evidence>
<dbReference type="GO" id="GO:0000139">
    <property type="term" value="C:Golgi membrane"/>
    <property type="evidence" value="ECO:0007669"/>
    <property type="project" value="UniProtKB-SubCell"/>
</dbReference>
<reference evidence="11 12" key="1">
    <citation type="submission" date="2013-11" db="EMBL/GenBank/DDBJ databases">
        <title>The Genome Sequence of Phytophthora parasitica P1976.</title>
        <authorList>
            <consortium name="The Broad Institute Genomics Platform"/>
            <person name="Russ C."/>
            <person name="Tyler B."/>
            <person name="Panabieres F."/>
            <person name="Shan W."/>
            <person name="Tripathy S."/>
            <person name="Grunwald N."/>
            <person name="Machado M."/>
            <person name="Johnson C.S."/>
            <person name="Walker B."/>
            <person name="Young S."/>
            <person name="Zeng Q."/>
            <person name="Gargeya S."/>
            <person name="Fitzgerald M."/>
            <person name="Haas B."/>
            <person name="Abouelleil A."/>
            <person name="Allen A.W."/>
            <person name="Alvarado L."/>
            <person name="Arachchi H.M."/>
            <person name="Berlin A.M."/>
            <person name="Chapman S.B."/>
            <person name="Gainer-Dewar J."/>
            <person name="Goldberg J."/>
            <person name="Griggs A."/>
            <person name="Gujja S."/>
            <person name="Hansen M."/>
            <person name="Howarth C."/>
            <person name="Imamovic A."/>
            <person name="Ireland A."/>
            <person name="Larimer J."/>
            <person name="McCowan C."/>
            <person name="Murphy C."/>
            <person name="Pearson M."/>
            <person name="Poon T.W."/>
            <person name="Priest M."/>
            <person name="Roberts A."/>
            <person name="Saif S."/>
            <person name="Shea T."/>
            <person name="Sisk P."/>
            <person name="Sykes S."/>
            <person name="Wortman J."/>
            <person name="Nusbaum C."/>
            <person name="Birren B."/>
        </authorList>
    </citation>
    <scope>NUCLEOTIDE SEQUENCE [LARGE SCALE GENOMIC DNA]</scope>
    <source>
        <strain evidence="11 12">P1976</strain>
    </source>
</reference>
<keyword evidence="9" id="KW-0472">Membrane</keyword>